<organism evidence="11 12">
    <name type="scientific">Ciona intestinalis</name>
    <name type="common">Transparent sea squirt</name>
    <name type="synonym">Ascidia intestinalis</name>
    <dbReference type="NCBI Taxonomy" id="7719"/>
    <lineage>
        <taxon>Eukaryota</taxon>
        <taxon>Metazoa</taxon>
        <taxon>Chordata</taxon>
        <taxon>Tunicata</taxon>
        <taxon>Ascidiacea</taxon>
        <taxon>Phlebobranchia</taxon>
        <taxon>Cionidae</taxon>
        <taxon>Ciona</taxon>
    </lineage>
</organism>
<proteinExistence type="inferred from homology"/>
<dbReference type="Gene3D" id="3.90.1200.10">
    <property type="match status" value="1"/>
</dbReference>
<dbReference type="EMBL" id="EAAA01002211">
    <property type="status" value="NOT_ANNOTATED_CDS"/>
    <property type="molecule type" value="Genomic_DNA"/>
</dbReference>
<comment type="similarity">
    <text evidence="2">Belongs to the aminoglycoside phosphotransferase family.</text>
</comment>
<dbReference type="SUPFAM" id="SSF56112">
    <property type="entry name" value="Protein kinase-like (PK-like)"/>
    <property type="match status" value="1"/>
</dbReference>
<dbReference type="Proteomes" id="UP000008144">
    <property type="component" value="Chromosome 5"/>
</dbReference>
<dbReference type="HOGENOM" id="CLU_1677234_0_0_1"/>
<dbReference type="InterPro" id="IPR050249">
    <property type="entry name" value="Pseudomonas-type_ThrB"/>
</dbReference>
<keyword evidence="5" id="KW-0418">Kinase</keyword>
<keyword evidence="3" id="KW-0963">Cytoplasm</keyword>
<name>F6XGM8_CIOIN</name>
<comment type="subcellular location">
    <subcellularLocation>
        <location evidence="1">Cytoplasm</location>
    </subcellularLocation>
</comment>
<dbReference type="GO" id="GO:0047992">
    <property type="term" value="F:hydroxylysine kinase activity"/>
    <property type="evidence" value="ECO:0007669"/>
    <property type="project" value="UniProtKB-EC"/>
</dbReference>
<evidence type="ECO:0000313" key="11">
    <source>
        <dbReference type="Ensembl" id="ENSCINP00000019968.3"/>
    </source>
</evidence>
<evidence type="ECO:0000256" key="3">
    <source>
        <dbReference type="ARBA" id="ARBA00022490"/>
    </source>
</evidence>
<dbReference type="PANTHER" id="PTHR21064">
    <property type="entry name" value="AMINOGLYCOSIDE PHOSPHOTRANSFERASE DOMAIN-CONTAINING PROTEIN-RELATED"/>
    <property type="match status" value="1"/>
</dbReference>
<dbReference type="STRING" id="7719.ENSCINP00000019968"/>
<evidence type="ECO:0000256" key="4">
    <source>
        <dbReference type="ARBA" id="ARBA00022679"/>
    </source>
</evidence>
<dbReference type="EC" id="2.7.1.81" evidence="8"/>
<sequence>MAKFEEEVLTKLSSLRKGLIHGDANTSNIIMQQLLGGDGMDQCWGVCGVIDFGDSHCSYCVFEVAIMLTYLMVKAVKCNCDMFTVAEYGLKGYQTVLPLGDKEKDILYIVIAQRCVQSLSSASKEICDQPENTDYIMMDFSAVKTVLLNVKDRIKLV</sequence>
<evidence type="ECO:0000256" key="1">
    <source>
        <dbReference type="ARBA" id="ARBA00004496"/>
    </source>
</evidence>
<accession>F6XGM8</accession>
<reference evidence="11" key="3">
    <citation type="submission" date="2025-08" db="UniProtKB">
        <authorList>
            <consortium name="Ensembl"/>
        </authorList>
    </citation>
    <scope>IDENTIFICATION</scope>
</reference>
<reference evidence="11" key="4">
    <citation type="submission" date="2025-09" db="UniProtKB">
        <authorList>
            <consortium name="Ensembl"/>
        </authorList>
    </citation>
    <scope>IDENTIFICATION</scope>
</reference>
<dbReference type="AlphaFoldDB" id="F6XGM8"/>
<dbReference type="Pfam" id="PF01636">
    <property type="entry name" value="APH"/>
    <property type="match status" value="1"/>
</dbReference>
<evidence type="ECO:0000256" key="7">
    <source>
        <dbReference type="ARBA" id="ARBA00037368"/>
    </source>
</evidence>
<dbReference type="InParanoid" id="F6XGM8"/>
<evidence type="ECO:0000313" key="12">
    <source>
        <dbReference type="Proteomes" id="UP000008144"/>
    </source>
</evidence>
<reference evidence="12" key="1">
    <citation type="journal article" date="2002" name="Science">
        <title>The draft genome of Ciona intestinalis: insights into chordate and vertebrate origins.</title>
        <authorList>
            <person name="Dehal P."/>
            <person name="Satou Y."/>
            <person name="Campbell R.K."/>
            <person name="Chapman J."/>
            <person name="Degnan B."/>
            <person name="De Tomaso A."/>
            <person name="Davidson B."/>
            <person name="Di Gregorio A."/>
            <person name="Gelpke M."/>
            <person name="Goodstein D.M."/>
            <person name="Harafuji N."/>
            <person name="Hastings K.E."/>
            <person name="Ho I."/>
            <person name="Hotta K."/>
            <person name="Huang W."/>
            <person name="Kawashima T."/>
            <person name="Lemaire P."/>
            <person name="Martinez D."/>
            <person name="Meinertzhagen I.A."/>
            <person name="Necula S."/>
            <person name="Nonaka M."/>
            <person name="Putnam N."/>
            <person name="Rash S."/>
            <person name="Saiga H."/>
            <person name="Satake M."/>
            <person name="Terry A."/>
            <person name="Yamada L."/>
            <person name="Wang H.G."/>
            <person name="Awazu S."/>
            <person name="Azumi K."/>
            <person name="Boore J."/>
            <person name="Branno M."/>
            <person name="Chin-Bow S."/>
            <person name="DeSantis R."/>
            <person name="Doyle S."/>
            <person name="Francino P."/>
            <person name="Keys D.N."/>
            <person name="Haga S."/>
            <person name="Hayashi H."/>
            <person name="Hino K."/>
            <person name="Imai K.S."/>
            <person name="Inaba K."/>
            <person name="Kano S."/>
            <person name="Kobayashi K."/>
            <person name="Kobayashi M."/>
            <person name="Lee B.I."/>
            <person name="Makabe K.W."/>
            <person name="Manohar C."/>
            <person name="Matassi G."/>
            <person name="Medina M."/>
            <person name="Mochizuki Y."/>
            <person name="Mount S."/>
            <person name="Morishita T."/>
            <person name="Miura S."/>
            <person name="Nakayama A."/>
            <person name="Nishizaka S."/>
            <person name="Nomoto H."/>
            <person name="Ohta F."/>
            <person name="Oishi K."/>
            <person name="Rigoutsos I."/>
            <person name="Sano M."/>
            <person name="Sasaki A."/>
            <person name="Sasakura Y."/>
            <person name="Shoguchi E."/>
            <person name="Shin-i T."/>
            <person name="Spagnuolo A."/>
            <person name="Stainier D."/>
            <person name="Suzuki M.M."/>
            <person name="Tassy O."/>
            <person name="Takatori N."/>
            <person name="Tokuoka M."/>
            <person name="Yagi K."/>
            <person name="Yoshizaki F."/>
            <person name="Wada S."/>
            <person name="Zhang C."/>
            <person name="Hyatt P.D."/>
            <person name="Larimer F."/>
            <person name="Detter C."/>
            <person name="Doggett N."/>
            <person name="Glavina T."/>
            <person name="Hawkins T."/>
            <person name="Richardson P."/>
            <person name="Lucas S."/>
            <person name="Kohara Y."/>
            <person name="Levine M."/>
            <person name="Satoh N."/>
            <person name="Rokhsar D.S."/>
        </authorList>
    </citation>
    <scope>NUCLEOTIDE SEQUENCE [LARGE SCALE GENOMIC DNA]</scope>
</reference>
<dbReference type="Ensembl" id="ENSCINT00000019968.3">
    <property type="protein sequence ID" value="ENSCINP00000019968.3"/>
    <property type="gene ID" value="ENSCING00000009848.3"/>
</dbReference>
<dbReference type="InterPro" id="IPR011009">
    <property type="entry name" value="Kinase-like_dom_sf"/>
</dbReference>
<comment type="function">
    <text evidence="7">Catalyzes the GTP-dependent phosphorylation of 5-hydroxy-L-lysine.</text>
</comment>
<protein>
    <recommendedName>
        <fullName evidence="9">Hydroxylysine kinase</fullName>
        <ecNumber evidence="8">2.7.1.81</ecNumber>
    </recommendedName>
</protein>
<evidence type="ECO:0000256" key="6">
    <source>
        <dbReference type="ARBA" id="ARBA00036820"/>
    </source>
</evidence>
<dbReference type="GO" id="GO:0005737">
    <property type="term" value="C:cytoplasm"/>
    <property type="evidence" value="ECO:0007669"/>
    <property type="project" value="UniProtKB-SubCell"/>
</dbReference>
<reference evidence="11" key="2">
    <citation type="journal article" date="2008" name="Genome Biol.">
        <title>Improved genome assembly and evidence-based global gene model set for the chordate Ciona intestinalis: new insight into intron and operon populations.</title>
        <authorList>
            <person name="Satou Y."/>
            <person name="Mineta K."/>
            <person name="Ogasawara M."/>
            <person name="Sasakura Y."/>
            <person name="Shoguchi E."/>
            <person name="Ueno K."/>
            <person name="Yamada L."/>
            <person name="Matsumoto J."/>
            <person name="Wasserscheid J."/>
            <person name="Dewar K."/>
            <person name="Wiley G.B."/>
            <person name="Macmil S.L."/>
            <person name="Roe B.A."/>
            <person name="Zeller R.W."/>
            <person name="Hastings K.E."/>
            <person name="Lemaire P."/>
            <person name="Lindquist E."/>
            <person name="Endo T."/>
            <person name="Hotta K."/>
            <person name="Inaba K."/>
        </authorList>
    </citation>
    <scope>NUCLEOTIDE SEQUENCE [LARGE SCALE GENOMIC DNA]</scope>
    <source>
        <strain evidence="11">wild type</strain>
    </source>
</reference>
<evidence type="ECO:0000256" key="8">
    <source>
        <dbReference type="ARBA" id="ARBA00038873"/>
    </source>
</evidence>
<evidence type="ECO:0000256" key="2">
    <source>
        <dbReference type="ARBA" id="ARBA00006219"/>
    </source>
</evidence>
<keyword evidence="12" id="KW-1185">Reference proteome</keyword>
<dbReference type="PANTHER" id="PTHR21064:SF1">
    <property type="entry name" value="HYDROXYLYSINE KINASE"/>
    <property type="match status" value="1"/>
</dbReference>
<dbReference type="GeneTree" id="ENSGT00390000011314"/>
<feature type="domain" description="Aminoglycoside phosphotransferase" evidence="10">
    <location>
        <begin position="10"/>
        <end position="94"/>
    </location>
</feature>
<comment type="catalytic activity">
    <reaction evidence="6">
        <text>(5R)-5-hydroxy-L-lysine + GTP = (5R)-5-phosphooxy-L-lysine + GDP + H(+)</text>
        <dbReference type="Rhea" id="RHEA:19049"/>
        <dbReference type="ChEBI" id="CHEBI:15378"/>
        <dbReference type="ChEBI" id="CHEBI:37565"/>
        <dbReference type="ChEBI" id="CHEBI:57882"/>
        <dbReference type="ChEBI" id="CHEBI:58189"/>
        <dbReference type="ChEBI" id="CHEBI:58357"/>
        <dbReference type="EC" id="2.7.1.81"/>
    </reaction>
</comment>
<keyword evidence="4" id="KW-0808">Transferase</keyword>
<evidence type="ECO:0000256" key="9">
    <source>
        <dbReference type="ARBA" id="ARBA00040505"/>
    </source>
</evidence>
<dbReference type="GO" id="GO:0019202">
    <property type="term" value="F:amino acid kinase activity"/>
    <property type="evidence" value="ECO:0000318"/>
    <property type="project" value="GO_Central"/>
</dbReference>
<evidence type="ECO:0000259" key="10">
    <source>
        <dbReference type="Pfam" id="PF01636"/>
    </source>
</evidence>
<evidence type="ECO:0000256" key="5">
    <source>
        <dbReference type="ARBA" id="ARBA00022777"/>
    </source>
</evidence>
<dbReference type="InterPro" id="IPR002575">
    <property type="entry name" value="Aminoglycoside_PTrfase"/>
</dbReference>